<keyword evidence="1" id="KW-0472">Membrane</keyword>
<name>A0A3B0WED9_9ZZZZ</name>
<keyword evidence="1" id="KW-0812">Transmembrane</keyword>
<reference evidence="2" key="1">
    <citation type="submission" date="2018-06" db="EMBL/GenBank/DDBJ databases">
        <authorList>
            <person name="Zhirakovskaya E."/>
        </authorList>
    </citation>
    <scope>NUCLEOTIDE SEQUENCE</scope>
</reference>
<sequence>MKIILRKLFSPILNIFESGDEAYDYKKSHRTILITLGTLFTGLASFVYYLAKGQDIGYLIPVLVFGSVGSISLLIGFIGTDRAVAKIWGSKSR</sequence>
<dbReference type="EMBL" id="UOFF01000053">
    <property type="protein sequence ID" value="VAW54225.1"/>
    <property type="molecule type" value="Genomic_DNA"/>
</dbReference>
<keyword evidence="1" id="KW-1133">Transmembrane helix</keyword>
<proteinExistence type="predicted"/>
<dbReference type="AlphaFoldDB" id="A0A3B0WED9"/>
<protein>
    <submittedName>
        <fullName evidence="2">Uncharacterized protein</fullName>
    </submittedName>
</protein>
<feature type="transmembrane region" description="Helical" evidence="1">
    <location>
        <begin position="56"/>
        <end position="78"/>
    </location>
</feature>
<organism evidence="2">
    <name type="scientific">hydrothermal vent metagenome</name>
    <dbReference type="NCBI Taxonomy" id="652676"/>
    <lineage>
        <taxon>unclassified sequences</taxon>
        <taxon>metagenomes</taxon>
        <taxon>ecological metagenomes</taxon>
    </lineage>
</organism>
<evidence type="ECO:0000256" key="1">
    <source>
        <dbReference type="SAM" id="Phobius"/>
    </source>
</evidence>
<evidence type="ECO:0000313" key="2">
    <source>
        <dbReference type="EMBL" id="VAW54225.1"/>
    </source>
</evidence>
<feature type="transmembrane region" description="Helical" evidence="1">
    <location>
        <begin position="32"/>
        <end position="50"/>
    </location>
</feature>
<gene>
    <name evidence="2" type="ORF">MNBD_GAMMA07-1676</name>
</gene>
<accession>A0A3B0WED9</accession>